<reference evidence="2" key="2">
    <citation type="submission" date="2025-08" db="UniProtKB">
        <authorList>
            <consortium name="Ensembl"/>
        </authorList>
    </citation>
    <scope>IDENTIFICATION</scope>
</reference>
<dbReference type="GeneTree" id="ENSGT00570000079722"/>
<name>A0A8C9D5X0_PANLE</name>
<dbReference type="AlphaFoldDB" id="A0A8C9D5X0"/>
<sequence length="312" mass="33443">DLPRYSEAPDLSMGNSFPETQEAAPTPPTSLQAQVAVVPEVNRYHTTLPSPRGQPPPPKKNREPLGGGDQHCLRSPLIRWQLPRTSWELAEGILRQRQGSPGPNGQCDQEKQKIGAGAFSVTPSGWVLTWLKKGMEKVVPQPVLSSGPAQTTAAGLEGPTQAGAQIPGQCSNGSSGKARRPGPWLLRWLEQNLEKVLPQPPQSSKAWGDEPADAALGPEPPLEREPMLQAPESPNMPTAGPLEPKEEPTSEPQATFHASSLPPSGDPARLMAWLRHRLEMALPQPVLHGKAGEQVSAGLGIMTRAEIKSQTA</sequence>
<keyword evidence="3" id="KW-1185">Reference proteome</keyword>
<evidence type="ECO:0000313" key="2">
    <source>
        <dbReference type="Ensembl" id="ENSPLOP00000016783.1"/>
    </source>
</evidence>
<dbReference type="OMA" id="WQLPRTS"/>
<accession>A0A8C9D5X0</accession>
<feature type="region of interest" description="Disordered" evidence="1">
    <location>
        <begin position="1"/>
        <end position="72"/>
    </location>
</feature>
<dbReference type="Proteomes" id="UP000694399">
    <property type="component" value="Chromosome E3"/>
</dbReference>
<feature type="compositionally biased region" description="Polar residues" evidence="1">
    <location>
        <begin position="250"/>
        <end position="262"/>
    </location>
</feature>
<dbReference type="Ensembl" id="ENSPLOT00000018594.1">
    <property type="protein sequence ID" value="ENSPLOP00000016783.1"/>
    <property type="gene ID" value="ENSPLOG00000012259.1"/>
</dbReference>
<feature type="region of interest" description="Disordered" evidence="1">
    <location>
        <begin position="142"/>
        <end position="181"/>
    </location>
</feature>
<reference evidence="2" key="1">
    <citation type="journal article" date="2019" name="bioRxiv">
        <title>Long live the king: chromosome-level assembly of the lion (Panthera leo) using linked-read, Hi-C, and long read data.</title>
        <authorList>
            <person name="Armstrong E.E."/>
            <person name="Taylor R.W."/>
            <person name="Miller D.E."/>
            <person name="Kaelin C."/>
            <person name="Barsh G."/>
            <person name="Hadly E.A."/>
            <person name="Petrov D."/>
        </authorList>
    </citation>
    <scope>NUCLEOTIDE SEQUENCE [LARGE SCALE GENOMIC DNA]</scope>
</reference>
<organism evidence="2 3">
    <name type="scientific">Panthera leo</name>
    <name type="common">Lion</name>
    <dbReference type="NCBI Taxonomy" id="9689"/>
    <lineage>
        <taxon>Eukaryota</taxon>
        <taxon>Metazoa</taxon>
        <taxon>Chordata</taxon>
        <taxon>Craniata</taxon>
        <taxon>Vertebrata</taxon>
        <taxon>Euteleostomi</taxon>
        <taxon>Mammalia</taxon>
        <taxon>Eutheria</taxon>
        <taxon>Laurasiatheria</taxon>
        <taxon>Carnivora</taxon>
        <taxon>Feliformia</taxon>
        <taxon>Felidae</taxon>
        <taxon>Pantherinae</taxon>
        <taxon>Panthera</taxon>
    </lineage>
</organism>
<feature type="region of interest" description="Disordered" evidence="1">
    <location>
        <begin position="197"/>
        <end position="268"/>
    </location>
</feature>
<evidence type="ECO:0000313" key="3">
    <source>
        <dbReference type="Proteomes" id="UP000694399"/>
    </source>
</evidence>
<evidence type="ECO:0000256" key="1">
    <source>
        <dbReference type="SAM" id="MobiDB-lite"/>
    </source>
</evidence>
<reference evidence="2" key="3">
    <citation type="submission" date="2025-09" db="UniProtKB">
        <authorList>
            <consortium name="Ensembl"/>
        </authorList>
    </citation>
    <scope>IDENTIFICATION</scope>
</reference>
<feature type="compositionally biased region" description="Polar residues" evidence="1">
    <location>
        <begin position="143"/>
        <end position="153"/>
    </location>
</feature>
<proteinExistence type="predicted"/>
<protein>
    <submittedName>
        <fullName evidence="2">Uncharacterized protein</fullName>
    </submittedName>
</protein>